<dbReference type="EC" id="2.3.1.47" evidence="3"/>
<dbReference type="InterPro" id="IPR050087">
    <property type="entry name" value="AON_synthase_class-II"/>
</dbReference>
<dbReference type="InterPro" id="IPR015424">
    <property type="entry name" value="PyrdxlP-dep_Trfase"/>
</dbReference>
<protein>
    <recommendedName>
        <fullName evidence="3">8-amino-7-oxononanoate synthase</fullName>
        <ecNumber evidence="3">2.3.1.47</ecNumber>
    </recommendedName>
</protein>
<gene>
    <name evidence="9" type="ORF">IU459_34460</name>
</gene>
<comment type="cofactor">
    <cofactor evidence="1">
        <name>pyridoxal 5'-phosphate</name>
        <dbReference type="ChEBI" id="CHEBI:597326"/>
    </cofactor>
</comment>
<reference evidence="9 10" key="1">
    <citation type="submission" date="2020-10" db="EMBL/GenBank/DDBJ databases">
        <title>Identification of Nocardia species via Next-generation sequencing and recognition of intraspecies genetic diversity.</title>
        <authorList>
            <person name="Li P."/>
            <person name="Li P."/>
            <person name="Lu B."/>
        </authorList>
    </citation>
    <scope>NUCLEOTIDE SEQUENCE [LARGE SCALE GENOMIC DNA]</scope>
    <source>
        <strain evidence="9 10">BJ06-0157</strain>
    </source>
</reference>
<name>A0ABS0D185_9NOCA</name>
<feature type="region of interest" description="Disordered" evidence="7">
    <location>
        <begin position="1"/>
        <end position="21"/>
    </location>
</feature>
<evidence type="ECO:0000256" key="4">
    <source>
        <dbReference type="ARBA" id="ARBA00022679"/>
    </source>
</evidence>
<comment type="similarity">
    <text evidence="2">Belongs to the class-II pyridoxal-phosphate-dependent aminotransferase family. BioF subfamily.</text>
</comment>
<keyword evidence="5" id="KW-0663">Pyridoxal phosphate</keyword>
<dbReference type="EMBL" id="JADLQX010000048">
    <property type="protein sequence ID" value="MBF6302603.1"/>
    <property type="molecule type" value="Genomic_DNA"/>
</dbReference>
<dbReference type="InterPro" id="IPR015421">
    <property type="entry name" value="PyrdxlP-dep_Trfase_major"/>
</dbReference>
<dbReference type="Proteomes" id="UP000702209">
    <property type="component" value="Unassembled WGS sequence"/>
</dbReference>
<sequence length="431" mass="47912">MTSPELIRDRQDRAVQPPGSAKLRNTPFVVKEAAANYERAIKANLMQVTVQGRNGKHVLLPDNSDVVEFVNCSYLGLDLHPKVIEASKSVDEQWGMNFCCARSRFSIEPQRLLEEELSELYRGRVITFPSTTTAHISLMPLLASGVLIDQYEPRKTCLIFDQFAHSSMQYLKPVLAVEARVETISHNSLEALREQVLQAKARDEVAVYIADGIYSMGGLCPARELLDLAEELDFFLYIDDAHGMTVFGERGEGILLSEIAGDVPDRVILTFSLSKGFGAYGGGLVVAGEWRERLIRSYGQVYSFSAAQTFQAVHACRAVVDLHKDGTIARLQQTLRERVTLFDELMGEPLPFSPIRMVMIGDEQDAISAGEEMLRQGYYVSVVFFPIVRRRSAQLRVCIAANHTEADIRGLAAALKHVQAKYAKAPAISRG</sequence>
<keyword evidence="4" id="KW-0808">Transferase</keyword>
<dbReference type="RefSeq" id="WP_195133787.1">
    <property type="nucleotide sequence ID" value="NZ_JADLQX010000048.1"/>
</dbReference>
<keyword evidence="10" id="KW-1185">Reference proteome</keyword>
<evidence type="ECO:0000256" key="5">
    <source>
        <dbReference type="ARBA" id="ARBA00022898"/>
    </source>
</evidence>
<dbReference type="GO" id="GO:0008483">
    <property type="term" value="F:transaminase activity"/>
    <property type="evidence" value="ECO:0007669"/>
    <property type="project" value="UniProtKB-KW"/>
</dbReference>
<dbReference type="PANTHER" id="PTHR13693">
    <property type="entry name" value="CLASS II AMINOTRANSFERASE/8-AMINO-7-OXONONANOATE SYNTHASE"/>
    <property type="match status" value="1"/>
</dbReference>
<evidence type="ECO:0000256" key="1">
    <source>
        <dbReference type="ARBA" id="ARBA00001933"/>
    </source>
</evidence>
<evidence type="ECO:0000256" key="6">
    <source>
        <dbReference type="ARBA" id="ARBA00047715"/>
    </source>
</evidence>
<dbReference type="InterPro" id="IPR004839">
    <property type="entry name" value="Aminotransferase_I/II_large"/>
</dbReference>
<accession>A0ABS0D185</accession>
<dbReference type="NCBIfam" id="NF005697">
    <property type="entry name" value="PRK07505.1"/>
    <property type="match status" value="1"/>
</dbReference>
<feature type="domain" description="Aminotransferase class I/classII large" evidence="8">
    <location>
        <begin position="184"/>
        <end position="415"/>
    </location>
</feature>
<proteinExistence type="inferred from homology"/>
<keyword evidence="9" id="KW-0032">Aminotransferase</keyword>
<feature type="compositionally biased region" description="Basic and acidic residues" evidence="7">
    <location>
        <begin position="1"/>
        <end position="13"/>
    </location>
</feature>
<dbReference type="SUPFAM" id="SSF53383">
    <property type="entry name" value="PLP-dependent transferases"/>
    <property type="match status" value="1"/>
</dbReference>
<dbReference type="InterPro" id="IPR015422">
    <property type="entry name" value="PyrdxlP-dep_Trfase_small"/>
</dbReference>
<dbReference type="Pfam" id="PF00155">
    <property type="entry name" value="Aminotran_1_2"/>
    <property type="match status" value="1"/>
</dbReference>
<evidence type="ECO:0000256" key="2">
    <source>
        <dbReference type="ARBA" id="ARBA00010008"/>
    </source>
</evidence>
<evidence type="ECO:0000313" key="10">
    <source>
        <dbReference type="Proteomes" id="UP000702209"/>
    </source>
</evidence>
<comment type="catalytic activity">
    <reaction evidence="6">
        <text>6-carboxyhexanoyl-[ACP] + L-alanine + H(+) = (8S)-8-amino-7-oxononanoate + holo-[ACP] + CO2</text>
        <dbReference type="Rhea" id="RHEA:42288"/>
        <dbReference type="Rhea" id="RHEA-COMP:9685"/>
        <dbReference type="Rhea" id="RHEA-COMP:9955"/>
        <dbReference type="ChEBI" id="CHEBI:15378"/>
        <dbReference type="ChEBI" id="CHEBI:16526"/>
        <dbReference type="ChEBI" id="CHEBI:57972"/>
        <dbReference type="ChEBI" id="CHEBI:64479"/>
        <dbReference type="ChEBI" id="CHEBI:78846"/>
        <dbReference type="ChEBI" id="CHEBI:149468"/>
        <dbReference type="EC" id="2.3.1.47"/>
    </reaction>
</comment>
<evidence type="ECO:0000256" key="3">
    <source>
        <dbReference type="ARBA" id="ARBA00013187"/>
    </source>
</evidence>
<organism evidence="9 10">
    <name type="scientific">Nocardia amamiensis</name>
    <dbReference type="NCBI Taxonomy" id="404578"/>
    <lineage>
        <taxon>Bacteria</taxon>
        <taxon>Bacillati</taxon>
        <taxon>Actinomycetota</taxon>
        <taxon>Actinomycetes</taxon>
        <taxon>Mycobacteriales</taxon>
        <taxon>Nocardiaceae</taxon>
        <taxon>Nocardia</taxon>
    </lineage>
</organism>
<evidence type="ECO:0000256" key="7">
    <source>
        <dbReference type="SAM" id="MobiDB-lite"/>
    </source>
</evidence>
<comment type="caution">
    <text evidence="9">The sequence shown here is derived from an EMBL/GenBank/DDBJ whole genome shotgun (WGS) entry which is preliminary data.</text>
</comment>
<evidence type="ECO:0000259" key="8">
    <source>
        <dbReference type="Pfam" id="PF00155"/>
    </source>
</evidence>
<dbReference type="PANTHER" id="PTHR13693:SF77">
    <property type="entry name" value="8-AMINO-7-OXONONANOATE SYNTHASE"/>
    <property type="match status" value="1"/>
</dbReference>
<evidence type="ECO:0000313" key="9">
    <source>
        <dbReference type="EMBL" id="MBF6302603.1"/>
    </source>
</evidence>
<dbReference type="Gene3D" id="3.40.640.10">
    <property type="entry name" value="Type I PLP-dependent aspartate aminotransferase-like (Major domain)"/>
    <property type="match status" value="1"/>
</dbReference>
<dbReference type="Gene3D" id="3.90.1150.10">
    <property type="entry name" value="Aspartate Aminotransferase, domain 1"/>
    <property type="match status" value="1"/>
</dbReference>